<evidence type="ECO:0000256" key="1">
    <source>
        <dbReference type="SAM" id="Phobius"/>
    </source>
</evidence>
<dbReference type="OrthoDB" id="769130at2"/>
<evidence type="ECO:0000313" key="2">
    <source>
        <dbReference type="EMBL" id="RWU10996.1"/>
    </source>
</evidence>
<reference evidence="2 3" key="1">
    <citation type="submission" date="2018-06" db="EMBL/GenBank/DDBJ databases">
        <title>Pedobacter endophyticus sp. nov., an endophytic bacterium isolated from a leaf of Triticum aestivum.</title>
        <authorList>
            <person name="Zhang L."/>
        </authorList>
    </citation>
    <scope>NUCLEOTIDE SEQUENCE [LARGE SCALE GENOMIC DNA]</scope>
    <source>
        <strain evidence="2 3">CM134L-2</strain>
    </source>
</reference>
<keyword evidence="1" id="KW-1133">Transmembrane helix</keyword>
<gene>
    <name evidence="2" type="ORF">DPV69_06620</name>
</gene>
<feature type="transmembrane region" description="Helical" evidence="1">
    <location>
        <begin position="92"/>
        <end position="111"/>
    </location>
</feature>
<dbReference type="Proteomes" id="UP000284120">
    <property type="component" value="Unassembled WGS sequence"/>
</dbReference>
<sequence>MTIIDLKERTDLANDMKLGSIYAQFGVVLNELRKKQLNEDLIKSINAFIETINASSVTGNDLRKLVKQAQTAILKQVEKEHKIVTKNHYRNLWMLLGFTAFGLPIGVSFGLSVGNIGLMAVGLPIGMAIGAAVGSSMDKKAFAEGRQLDIEIKS</sequence>
<proteinExistence type="predicted"/>
<keyword evidence="1" id="KW-0472">Membrane</keyword>
<keyword evidence="1" id="KW-0812">Transmembrane</keyword>
<evidence type="ECO:0000313" key="3">
    <source>
        <dbReference type="Proteomes" id="UP000284120"/>
    </source>
</evidence>
<protein>
    <recommendedName>
        <fullName evidence="4">Glycine zipper family protein</fullName>
    </recommendedName>
</protein>
<dbReference type="EMBL" id="SAYW01000001">
    <property type="protein sequence ID" value="RWU10996.1"/>
    <property type="molecule type" value="Genomic_DNA"/>
</dbReference>
<evidence type="ECO:0008006" key="4">
    <source>
        <dbReference type="Google" id="ProtNLM"/>
    </source>
</evidence>
<dbReference type="AlphaFoldDB" id="A0A3S3SV16"/>
<dbReference type="RefSeq" id="WP_113646480.1">
    <property type="nucleotide sequence ID" value="NZ_QMHN01000001.1"/>
</dbReference>
<feature type="transmembrane region" description="Helical" evidence="1">
    <location>
        <begin position="117"/>
        <end position="137"/>
    </location>
</feature>
<comment type="caution">
    <text evidence="2">The sequence shown here is derived from an EMBL/GenBank/DDBJ whole genome shotgun (WGS) entry which is preliminary data.</text>
</comment>
<accession>A0A3S3SV16</accession>
<organism evidence="2 3">
    <name type="scientific">Pedobacter chitinilyticus</name>
    <dbReference type="NCBI Taxonomy" id="2233776"/>
    <lineage>
        <taxon>Bacteria</taxon>
        <taxon>Pseudomonadati</taxon>
        <taxon>Bacteroidota</taxon>
        <taxon>Sphingobacteriia</taxon>
        <taxon>Sphingobacteriales</taxon>
        <taxon>Sphingobacteriaceae</taxon>
        <taxon>Pedobacter</taxon>
    </lineage>
</organism>
<name>A0A3S3SV16_9SPHI</name>
<keyword evidence="3" id="KW-1185">Reference proteome</keyword>